<accession>A0A2K3D2Q8</accession>
<dbReference type="InParanoid" id="A0A2K3D2Q8"/>
<dbReference type="GeneID" id="5716519"/>
<dbReference type="PROSITE" id="PS50005">
    <property type="entry name" value="TPR"/>
    <property type="match status" value="1"/>
</dbReference>
<dbReference type="AlphaFoldDB" id="A0A2K3D2Q8"/>
<gene>
    <name evidence="2" type="ORF">CHLRE_12g508350v5</name>
</gene>
<dbReference type="Proteomes" id="UP000006906">
    <property type="component" value="Chromosome 12"/>
</dbReference>
<dbReference type="EMBL" id="CM008973">
    <property type="protein sequence ID" value="PNW74821.1"/>
    <property type="molecule type" value="Genomic_DNA"/>
</dbReference>
<sequence length="287" mass="30450">MAATYALSSNPACRALQRSPTSWRLAGLRPAQPRCAASGTNAESTGPLSRRVFAVGALSTTALVAGALAAGGVALAASLGGLGGLGGGGGGGGGDPRTLTRTGMDKFRRNEVEGSVEDFDRVIQLAPSMKPYMWQRGLSLYYLGRFAEGAEQFRIDVAVNPNDTEESIWTFLCEAQMVGPEQARKQFLEVGRDSRPVMRAAYECFKTGQPPEKIMAQVTDNGGHDTFYGLLYVGLWHEAEGDKAEAEKAVTAAVATPYARLSGDYMASLARVHCLRRGWQVPGAGKA</sequence>
<dbReference type="PANTHER" id="PTHR47908:SF2">
    <property type="entry name" value="TETRATRICOPEPTIDE REPEAT (TPR)-LIKE SUPERFAMILY PROTEIN"/>
    <property type="match status" value="1"/>
</dbReference>
<dbReference type="RefSeq" id="XP_042918161.1">
    <property type="nucleotide sequence ID" value="XM_043068206.1"/>
</dbReference>
<proteinExistence type="predicted"/>
<reference evidence="2 3" key="1">
    <citation type="journal article" date="2007" name="Science">
        <title>The Chlamydomonas genome reveals the evolution of key animal and plant functions.</title>
        <authorList>
            <person name="Merchant S.S."/>
            <person name="Prochnik S.E."/>
            <person name="Vallon O."/>
            <person name="Harris E.H."/>
            <person name="Karpowicz S.J."/>
            <person name="Witman G.B."/>
            <person name="Terry A."/>
            <person name="Salamov A."/>
            <person name="Fritz-Laylin L.K."/>
            <person name="Marechal-Drouard L."/>
            <person name="Marshall W.F."/>
            <person name="Qu L.H."/>
            <person name="Nelson D.R."/>
            <person name="Sanderfoot A.A."/>
            <person name="Spalding M.H."/>
            <person name="Kapitonov V.V."/>
            <person name="Ren Q."/>
            <person name="Ferris P."/>
            <person name="Lindquist E."/>
            <person name="Shapiro H."/>
            <person name="Lucas S.M."/>
            <person name="Grimwood J."/>
            <person name="Schmutz J."/>
            <person name="Cardol P."/>
            <person name="Cerutti H."/>
            <person name="Chanfreau G."/>
            <person name="Chen C.L."/>
            <person name="Cognat V."/>
            <person name="Croft M.T."/>
            <person name="Dent R."/>
            <person name="Dutcher S."/>
            <person name="Fernandez E."/>
            <person name="Fukuzawa H."/>
            <person name="Gonzalez-Ballester D."/>
            <person name="Gonzalez-Halphen D."/>
            <person name="Hallmann A."/>
            <person name="Hanikenne M."/>
            <person name="Hippler M."/>
            <person name="Inwood W."/>
            <person name="Jabbari K."/>
            <person name="Kalanon M."/>
            <person name="Kuras R."/>
            <person name="Lefebvre P.A."/>
            <person name="Lemaire S.D."/>
            <person name="Lobanov A.V."/>
            <person name="Lohr M."/>
            <person name="Manuell A."/>
            <person name="Meier I."/>
            <person name="Mets L."/>
            <person name="Mittag M."/>
            <person name="Mittelmeier T."/>
            <person name="Moroney J.V."/>
            <person name="Moseley J."/>
            <person name="Napoli C."/>
            <person name="Nedelcu A.M."/>
            <person name="Niyogi K."/>
            <person name="Novoselov S.V."/>
            <person name="Paulsen I.T."/>
            <person name="Pazour G."/>
            <person name="Purton S."/>
            <person name="Ral J.P."/>
            <person name="Riano-Pachon D.M."/>
            <person name="Riekhof W."/>
            <person name="Rymarquis L."/>
            <person name="Schroda M."/>
            <person name="Stern D."/>
            <person name="Umen J."/>
            <person name="Willows R."/>
            <person name="Wilson N."/>
            <person name="Zimmer S.L."/>
            <person name="Allmer J."/>
            <person name="Balk J."/>
            <person name="Bisova K."/>
            <person name="Chen C.J."/>
            <person name="Elias M."/>
            <person name="Gendler K."/>
            <person name="Hauser C."/>
            <person name="Lamb M.R."/>
            <person name="Ledford H."/>
            <person name="Long J.C."/>
            <person name="Minagawa J."/>
            <person name="Page M.D."/>
            <person name="Pan J."/>
            <person name="Pootakham W."/>
            <person name="Roje S."/>
            <person name="Rose A."/>
            <person name="Stahlberg E."/>
            <person name="Terauchi A.M."/>
            <person name="Yang P."/>
            <person name="Ball S."/>
            <person name="Bowler C."/>
            <person name="Dieckmann C.L."/>
            <person name="Gladyshev V.N."/>
            <person name="Green P."/>
            <person name="Jorgensen R."/>
            <person name="Mayfield S."/>
            <person name="Mueller-Roeber B."/>
            <person name="Rajamani S."/>
            <person name="Sayre R.T."/>
            <person name="Brokstein P."/>
            <person name="Dubchak I."/>
            <person name="Goodstein D."/>
            <person name="Hornick L."/>
            <person name="Huang Y.W."/>
            <person name="Jhaveri J."/>
            <person name="Luo Y."/>
            <person name="Martinez D."/>
            <person name="Ngau W.C."/>
            <person name="Otillar B."/>
            <person name="Poliakov A."/>
            <person name="Porter A."/>
            <person name="Szajkowski L."/>
            <person name="Werner G."/>
            <person name="Zhou K."/>
            <person name="Grigoriev I.V."/>
            <person name="Rokhsar D.S."/>
            <person name="Grossman A.R."/>
        </authorList>
    </citation>
    <scope>NUCLEOTIDE SEQUENCE [LARGE SCALE GENOMIC DNA]</scope>
    <source>
        <strain evidence="3">CC-503</strain>
    </source>
</reference>
<keyword evidence="3" id="KW-1185">Reference proteome</keyword>
<name>A0A2K3D2Q8_CHLRE</name>
<dbReference type="ExpressionAtlas" id="A0A2K3D2Q8">
    <property type="expression patterns" value="baseline"/>
</dbReference>
<keyword evidence="1" id="KW-0802">TPR repeat</keyword>
<dbReference type="FunFam" id="1.25.40.10:FF:000734">
    <property type="entry name" value="Binding protein"/>
    <property type="match status" value="1"/>
</dbReference>
<dbReference type="Gramene" id="PNW74821">
    <property type="protein sequence ID" value="PNW74821"/>
    <property type="gene ID" value="CHLRE_12g508350v5"/>
</dbReference>
<dbReference type="Gene3D" id="1.25.40.10">
    <property type="entry name" value="Tetratricopeptide repeat domain"/>
    <property type="match status" value="1"/>
</dbReference>
<protein>
    <submittedName>
        <fullName evidence="2">Uncharacterized protein</fullName>
    </submittedName>
</protein>
<dbReference type="OMA" id="WTFLCEA"/>
<dbReference type="FunCoup" id="A0A2K3D2Q8">
    <property type="interactions" value="295"/>
</dbReference>
<feature type="repeat" description="TPR" evidence="1">
    <location>
        <begin position="96"/>
        <end position="129"/>
    </location>
</feature>
<organism evidence="2 3">
    <name type="scientific">Chlamydomonas reinhardtii</name>
    <name type="common">Chlamydomonas smithii</name>
    <dbReference type="NCBI Taxonomy" id="3055"/>
    <lineage>
        <taxon>Eukaryota</taxon>
        <taxon>Viridiplantae</taxon>
        <taxon>Chlorophyta</taxon>
        <taxon>core chlorophytes</taxon>
        <taxon>Chlorophyceae</taxon>
        <taxon>CS clade</taxon>
        <taxon>Chlamydomonadales</taxon>
        <taxon>Chlamydomonadaceae</taxon>
        <taxon>Chlamydomonas</taxon>
    </lineage>
</organism>
<dbReference type="PANTHER" id="PTHR47908">
    <property type="match status" value="1"/>
</dbReference>
<dbReference type="KEGG" id="cre:CHLRE_12g508350v5"/>
<evidence type="ECO:0000313" key="2">
    <source>
        <dbReference type="EMBL" id="PNW74821.1"/>
    </source>
</evidence>
<evidence type="ECO:0000313" key="3">
    <source>
        <dbReference type="Proteomes" id="UP000006906"/>
    </source>
</evidence>
<dbReference type="OrthoDB" id="2017782at2759"/>
<dbReference type="SUPFAM" id="SSF48452">
    <property type="entry name" value="TPR-like"/>
    <property type="match status" value="1"/>
</dbReference>
<dbReference type="InterPro" id="IPR011990">
    <property type="entry name" value="TPR-like_helical_dom_sf"/>
</dbReference>
<evidence type="ECO:0000256" key="1">
    <source>
        <dbReference type="PROSITE-ProRule" id="PRU00339"/>
    </source>
</evidence>
<dbReference type="InterPro" id="IPR019734">
    <property type="entry name" value="TPR_rpt"/>
</dbReference>